<evidence type="ECO:0000313" key="2">
    <source>
        <dbReference type="Proteomes" id="UP000024284"/>
    </source>
</evidence>
<dbReference type="PROSITE" id="PS51318">
    <property type="entry name" value="TAT"/>
    <property type="match status" value="1"/>
</dbReference>
<reference evidence="1" key="1">
    <citation type="submission" date="2014-08" db="EMBL/GenBank/DDBJ databases">
        <title>Draft genome sequences of Sphingobium herbicidovorans.</title>
        <authorList>
            <person name="Gan H.M."/>
            <person name="Gan H.Y."/>
            <person name="Savka M.A."/>
        </authorList>
    </citation>
    <scope>NUCLEOTIDE SEQUENCE [LARGE SCALE GENOMIC DNA]</scope>
    <source>
        <strain evidence="1">NBRC 16415</strain>
    </source>
</reference>
<dbReference type="eggNOG" id="COG1232">
    <property type="taxonomic scope" value="Bacteria"/>
</dbReference>
<dbReference type="PANTHER" id="PTHR43563:SF1">
    <property type="entry name" value="AMINE OXIDASE [FLAVIN-CONTAINING] B"/>
    <property type="match status" value="1"/>
</dbReference>
<dbReference type="Pfam" id="PF13450">
    <property type="entry name" value="NAD_binding_8"/>
    <property type="match status" value="1"/>
</dbReference>
<proteinExistence type="predicted"/>
<dbReference type="OrthoDB" id="231484at2"/>
<protein>
    <submittedName>
        <fullName evidence="1">FAD dependent oxidoreductase</fullName>
    </submittedName>
</protein>
<accession>A0A086PBC6</accession>
<dbReference type="PATRIC" id="fig|1219045.3.peg.1940"/>
<dbReference type="STRING" id="76947.GCA_002080435_01087"/>
<dbReference type="InterPro" id="IPR036188">
    <property type="entry name" value="FAD/NAD-bd_sf"/>
</dbReference>
<organism evidence="1 2">
    <name type="scientific">Sphingobium herbicidovorans (strain ATCC 700291 / DSM 11019 / CCUG 56400 / KCTC 2939 / LMG 18315 / NBRC 16415 / MH)</name>
    <name type="common">Sphingomonas herbicidovorans</name>
    <dbReference type="NCBI Taxonomy" id="1219045"/>
    <lineage>
        <taxon>Bacteria</taxon>
        <taxon>Pseudomonadati</taxon>
        <taxon>Pseudomonadota</taxon>
        <taxon>Alphaproteobacteria</taxon>
        <taxon>Sphingomonadales</taxon>
        <taxon>Sphingomonadaceae</taxon>
        <taxon>Sphingobium</taxon>
    </lineage>
</organism>
<keyword evidence="2" id="KW-1185">Reference proteome</keyword>
<dbReference type="SUPFAM" id="SSF51905">
    <property type="entry name" value="FAD/NAD(P)-binding domain"/>
    <property type="match status" value="1"/>
</dbReference>
<dbReference type="AlphaFoldDB" id="A0A086PBC6"/>
<dbReference type="EMBL" id="JFZA02000012">
    <property type="protein sequence ID" value="KFG90694.1"/>
    <property type="molecule type" value="Genomic_DNA"/>
</dbReference>
<dbReference type="Gene3D" id="3.50.50.60">
    <property type="entry name" value="FAD/NAD(P)-binding domain"/>
    <property type="match status" value="2"/>
</dbReference>
<dbReference type="InterPro" id="IPR006311">
    <property type="entry name" value="TAT_signal"/>
</dbReference>
<dbReference type="GO" id="GO:0016491">
    <property type="term" value="F:oxidoreductase activity"/>
    <property type="evidence" value="ECO:0007669"/>
    <property type="project" value="UniProtKB-ARBA"/>
</dbReference>
<dbReference type="RefSeq" id="WP_051908222.1">
    <property type="nucleotide sequence ID" value="NZ_BCZD01000002.1"/>
</dbReference>
<comment type="caution">
    <text evidence="1">The sequence shown here is derived from an EMBL/GenBank/DDBJ whole genome shotgun (WGS) entry which is preliminary data.</text>
</comment>
<dbReference type="Proteomes" id="UP000024284">
    <property type="component" value="Unassembled WGS sequence"/>
</dbReference>
<sequence>MSSKPLSGEPLQSSVTRRDFVGGTMIGSGAMLLAAGAPSFGTAAKAQTVDAPLTGLAEDWTGPGGIGDYAGKNGNTHKIVNAAHNDIRNGTLDKRIAEAPLVDELYDLVIVGSGISGLTAAYVFLKEKPEAKILVLDQHEIFGGEAKQNDFEVDGYRLTAPQGSTGIVVPWAKAKEAGFPTPFLKELGYPEAFTYQEPENLSQPIQIPADMWTPMHIGWERADMAFYYEGKGMVKNPWRNGFAEAPIPDKVKRALVELELFRTPPQRDDWAQWLDSMSYKQFLANVAKVPADALDDVCAYLDPVMAAMGCGQGSDIISAYNAYGFMMPGVNGYSRYQSGGPDPTDGIYLATFPGGNTFAAKRFLKLAKPEALSGGDGLYDIQYSSVNWETLDRPTDKYRMRLGATVFSVVHEGKPGKAKTARITYAKDGKMASVRARGVICAGQQHVNRRICHDISPKYREAMQAFHHAPILVVNVALRNWKFLDKLGVAAVRWFEGLGWWTSLRRNLVLDGKETQPLDPNKPVVLTQYIPFLLPGTPFPDQCTQARMQLFSMTFADIEAQIREQFTKMFAPYGFDADRDIAGIITNRQGHAYFVGYPGFYFGKDGKQTPMEVLREPFHRIAFSHSELSGAQMWETAAEQGERAAKQMLEKLA</sequence>
<name>A0A086PBC6_SPHHM</name>
<gene>
    <name evidence="1" type="ORF">BV98_001899</name>
</gene>
<dbReference type="InterPro" id="IPR050703">
    <property type="entry name" value="Flavin_MAO"/>
</dbReference>
<evidence type="ECO:0000313" key="1">
    <source>
        <dbReference type="EMBL" id="KFG90694.1"/>
    </source>
</evidence>
<dbReference type="PANTHER" id="PTHR43563">
    <property type="entry name" value="AMINE OXIDASE"/>
    <property type="match status" value="1"/>
</dbReference>